<keyword evidence="4" id="KW-1185">Reference proteome</keyword>
<evidence type="ECO:0000313" key="4">
    <source>
        <dbReference type="Proteomes" id="UP000605970"/>
    </source>
</evidence>
<dbReference type="GO" id="GO:0003676">
    <property type="term" value="F:nucleic acid binding"/>
    <property type="evidence" value="ECO:0007669"/>
    <property type="project" value="InterPro"/>
</dbReference>
<dbReference type="EMBL" id="JABEBT010000079">
    <property type="protein sequence ID" value="KAF7633328.1"/>
    <property type="molecule type" value="Genomic_DNA"/>
</dbReference>
<evidence type="ECO:0000259" key="2">
    <source>
        <dbReference type="PROSITE" id="PS50158"/>
    </source>
</evidence>
<dbReference type="Proteomes" id="UP000605970">
    <property type="component" value="Unassembled WGS sequence"/>
</dbReference>
<comment type="caution">
    <text evidence="3">The sequence shown here is derived from an EMBL/GenBank/DDBJ whole genome shotgun (WGS) entry which is preliminary data.</text>
</comment>
<keyword evidence="1" id="KW-0862">Zinc</keyword>
<feature type="domain" description="CCHC-type" evidence="2">
    <location>
        <begin position="246"/>
        <end position="259"/>
    </location>
</feature>
<reference evidence="3" key="1">
    <citation type="journal article" date="2020" name="Ecol. Evol.">
        <title>Genome structure and content of the rice root-knot nematode (Meloidogyne graminicola).</title>
        <authorList>
            <person name="Phan N.T."/>
            <person name="Danchin E.G.J."/>
            <person name="Klopp C."/>
            <person name="Perfus-Barbeoch L."/>
            <person name="Kozlowski D.K."/>
            <person name="Koutsovoulos G.D."/>
            <person name="Lopez-Roques C."/>
            <person name="Bouchez O."/>
            <person name="Zahm M."/>
            <person name="Besnard G."/>
            <person name="Bellafiore S."/>
        </authorList>
    </citation>
    <scope>NUCLEOTIDE SEQUENCE</scope>
    <source>
        <strain evidence="3">VN-18</strain>
    </source>
</reference>
<organism evidence="3 4">
    <name type="scientific">Meloidogyne graminicola</name>
    <dbReference type="NCBI Taxonomy" id="189291"/>
    <lineage>
        <taxon>Eukaryota</taxon>
        <taxon>Metazoa</taxon>
        <taxon>Ecdysozoa</taxon>
        <taxon>Nematoda</taxon>
        <taxon>Chromadorea</taxon>
        <taxon>Rhabditida</taxon>
        <taxon>Tylenchina</taxon>
        <taxon>Tylenchomorpha</taxon>
        <taxon>Tylenchoidea</taxon>
        <taxon>Meloidogynidae</taxon>
        <taxon>Meloidogyninae</taxon>
        <taxon>Meloidogyne</taxon>
    </lineage>
</organism>
<feature type="domain" description="CCHC-type" evidence="2">
    <location>
        <begin position="217"/>
        <end position="230"/>
    </location>
</feature>
<evidence type="ECO:0000256" key="1">
    <source>
        <dbReference type="PROSITE-ProRule" id="PRU00047"/>
    </source>
</evidence>
<gene>
    <name evidence="3" type="ORF">Mgra_00007308</name>
</gene>
<dbReference type="InterPro" id="IPR001878">
    <property type="entry name" value="Znf_CCHC"/>
</dbReference>
<keyword evidence="1" id="KW-0479">Metal-binding</keyword>
<dbReference type="OrthoDB" id="3863715at2759"/>
<dbReference type="PROSITE" id="PS50158">
    <property type="entry name" value="ZF_CCHC"/>
    <property type="match status" value="2"/>
</dbReference>
<accession>A0A8S9ZJ38</accession>
<dbReference type="GO" id="GO:0008270">
    <property type="term" value="F:zinc ion binding"/>
    <property type="evidence" value="ECO:0007669"/>
    <property type="project" value="UniProtKB-KW"/>
</dbReference>
<name>A0A8S9ZJ38_9BILA</name>
<dbReference type="SMART" id="SM00343">
    <property type="entry name" value="ZnF_C2HC"/>
    <property type="match status" value="3"/>
</dbReference>
<sequence>MFYNYFANDNDFQQHVLEGGAKWYFAANQTIIQIVRNCFKIFGHINFFDIMGCKEFIVARYVDGKRQSIFREDKITQFKARALEKLDYYNSFSGHSYYDDKVIPLITNLYHLLVHEMCGSQINWLRKEYLKAMDYAPSLGCSARAKCSGFTLWDFVWTAHISTSTNIDRDYGYRLGNKSLSSRIKEEGHVRAHDFTGKCLRCKSTSHIVKNCPRLACFCCGRSGHKDETCIYVHPSARVGGKIVGCYNCGSQNHTKSKCHHRRYLPMPLNELINRKVQLPREYAELDLGFSVPVYRKFNYK</sequence>
<dbReference type="AlphaFoldDB" id="A0A8S9ZJ38"/>
<protein>
    <recommendedName>
        <fullName evidence="2">CCHC-type domain-containing protein</fullName>
    </recommendedName>
</protein>
<evidence type="ECO:0000313" key="3">
    <source>
        <dbReference type="EMBL" id="KAF7633328.1"/>
    </source>
</evidence>
<proteinExistence type="predicted"/>
<keyword evidence="1" id="KW-0863">Zinc-finger</keyword>